<evidence type="ECO:0000259" key="4">
    <source>
        <dbReference type="PROSITE" id="PS50192"/>
    </source>
</evidence>
<dbReference type="AlphaFoldDB" id="A0A8X7NFN5"/>
<dbReference type="PROSITE" id="PS50192">
    <property type="entry name" value="T_SNARE"/>
    <property type="match status" value="1"/>
</dbReference>
<dbReference type="GO" id="GO:0005484">
    <property type="term" value="F:SNAP receptor activity"/>
    <property type="evidence" value="ECO:0007669"/>
    <property type="project" value="TreeGrafter"/>
</dbReference>
<gene>
    <name evidence="5" type="ORF">A4X09_0g793</name>
</gene>
<feature type="region of interest" description="Disordered" evidence="3">
    <location>
        <begin position="333"/>
        <end position="357"/>
    </location>
</feature>
<reference evidence="5" key="1">
    <citation type="submission" date="2016-04" db="EMBL/GenBank/DDBJ databases">
        <authorList>
            <person name="Nguyen H.D."/>
            <person name="Samba Siva P."/>
            <person name="Cullis J."/>
            <person name="Levesque C.A."/>
            <person name="Hambleton S."/>
        </authorList>
    </citation>
    <scope>NUCLEOTIDE SEQUENCE</scope>
    <source>
        <strain evidence="5">DAOMC 236422</strain>
    </source>
</reference>
<dbReference type="CDD" id="cd15886">
    <property type="entry name" value="SNARE_SEC9N"/>
    <property type="match status" value="1"/>
</dbReference>
<feature type="compositionally biased region" description="Low complexity" evidence="3">
    <location>
        <begin position="75"/>
        <end position="105"/>
    </location>
</feature>
<feature type="domain" description="T-SNARE coiled-coil homology" evidence="4">
    <location>
        <begin position="372"/>
        <end position="434"/>
    </location>
</feature>
<keyword evidence="2" id="KW-0175">Coiled coil</keyword>
<feature type="compositionally biased region" description="Gly residues" evidence="3">
    <location>
        <begin position="162"/>
        <end position="173"/>
    </location>
</feature>
<comment type="similarity">
    <text evidence="1">Belongs to the SNAP-25 family.</text>
</comment>
<dbReference type="SMART" id="SM00397">
    <property type="entry name" value="t_SNARE"/>
    <property type="match status" value="2"/>
</dbReference>
<dbReference type="SUPFAM" id="SSF58038">
    <property type="entry name" value="SNARE fusion complex"/>
    <property type="match status" value="2"/>
</dbReference>
<name>A0A8X7NFN5_9BASI</name>
<evidence type="ECO:0000256" key="2">
    <source>
        <dbReference type="SAM" id="Coils"/>
    </source>
</evidence>
<organism evidence="5 6">
    <name type="scientific">Tilletia walkeri</name>
    <dbReference type="NCBI Taxonomy" id="117179"/>
    <lineage>
        <taxon>Eukaryota</taxon>
        <taxon>Fungi</taxon>
        <taxon>Dikarya</taxon>
        <taxon>Basidiomycota</taxon>
        <taxon>Ustilaginomycotina</taxon>
        <taxon>Exobasidiomycetes</taxon>
        <taxon>Tilletiales</taxon>
        <taxon>Tilletiaceae</taxon>
        <taxon>Tilletia</taxon>
    </lineage>
</organism>
<evidence type="ECO:0000313" key="6">
    <source>
        <dbReference type="Proteomes" id="UP000078113"/>
    </source>
</evidence>
<evidence type="ECO:0000256" key="1">
    <source>
        <dbReference type="ARBA" id="ARBA00009480"/>
    </source>
</evidence>
<feature type="compositionally biased region" description="Polar residues" evidence="3">
    <location>
        <begin position="135"/>
        <end position="145"/>
    </location>
</feature>
<dbReference type="Gene3D" id="1.20.5.110">
    <property type="match status" value="2"/>
</dbReference>
<evidence type="ECO:0000256" key="3">
    <source>
        <dbReference type="SAM" id="MobiDB-lite"/>
    </source>
</evidence>
<dbReference type="Proteomes" id="UP000078113">
    <property type="component" value="Unassembled WGS sequence"/>
</dbReference>
<accession>A0A8X7NFN5</accession>
<comment type="caution">
    <text evidence="5">The sequence shown here is derived from an EMBL/GenBank/DDBJ whole genome shotgun (WGS) entry which is preliminary data.</text>
</comment>
<sequence>MTTTASSTANNNMPLFKKFSSSKIPEPTAPISPWQQQQQGQGQQYNQPQQYAPEPNRNGGYGRPLPSQGHGYGQGPNSYQQQPQQYQQQQPYPPQQGQHGQQQQPQQPPQPQFQTLYQQQMASRGIVPREAHPYQPSSNQNQPNRSRYAPSVTDSTLDQEYGGTGGGGGGAGAQYGSQLEQTQEVDSEEEEIEAIKQQMRFAKQDSLASTREAIRAARQAEEVATNSITRLGDQSEKLGNTEHNFDLAKAASTRADDNARDIVKLNRSIFVPVVGMDKKGKRMAEEARLINRHTEEREQRERLREEAARARARVEETVQENQKASSRFARDRFGLDRFGGGSKTPAQQDPNSPAARMAQRARYQFEASASDDEIENELDANLDEISAITGRLNRMGRAMGQEIDDQNTRIKRMTDKATNVDTKIYSSTQKLANIK</sequence>
<dbReference type="GO" id="GO:0031201">
    <property type="term" value="C:SNARE complex"/>
    <property type="evidence" value="ECO:0007669"/>
    <property type="project" value="TreeGrafter"/>
</dbReference>
<feature type="compositionally biased region" description="Low complexity" evidence="3">
    <location>
        <begin position="35"/>
        <end position="51"/>
    </location>
</feature>
<reference evidence="5" key="2">
    <citation type="journal article" date="2019" name="IMA Fungus">
        <title>Genome sequencing and comparison of five Tilletia species to identify candidate genes for the detection of regulated species infecting wheat.</title>
        <authorList>
            <person name="Nguyen H.D.T."/>
            <person name="Sultana T."/>
            <person name="Kesanakurti P."/>
            <person name="Hambleton S."/>
        </authorList>
    </citation>
    <scope>NUCLEOTIDE SEQUENCE</scope>
    <source>
        <strain evidence="5">DAOMC 236422</strain>
    </source>
</reference>
<dbReference type="GO" id="GO:0006887">
    <property type="term" value="P:exocytosis"/>
    <property type="evidence" value="ECO:0007669"/>
    <property type="project" value="TreeGrafter"/>
</dbReference>
<evidence type="ECO:0000313" key="5">
    <source>
        <dbReference type="EMBL" id="KAE8271550.1"/>
    </source>
</evidence>
<dbReference type="GO" id="GO:0005886">
    <property type="term" value="C:plasma membrane"/>
    <property type="evidence" value="ECO:0007669"/>
    <property type="project" value="TreeGrafter"/>
</dbReference>
<feature type="compositionally biased region" description="Low complexity" evidence="3">
    <location>
        <begin position="1"/>
        <end position="12"/>
    </location>
</feature>
<dbReference type="EMBL" id="LWDG02000016">
    <property type="protein sequence ID" value="KAE8271550.1"/>
    <property type="molecule type" value="Genomic_DNA"/>
</dbReference>
<feature type="coiled-coil region" evidence="2">
    <location>
        <begin position="286"/>
        <end position="327"/>
    </location>
</feature>
<dbReference type="InterPro" id="IPR000727">
    <property type="entry name" value="T_SNARE_dom"/>
</dbReference>
<dbReference type="PANTHER" id="PTHR19305:SF9">
    <property type="entry name" value="SYNAPTOSOMAL-ASSOCIATED PROTEIN 29"/>
    <property type="match status" value="1"/>
</dbReference>
<dbReference type="PANTHER" id="PTHR19305">
    <property type="entry name" value="SYNAPTOSOMAL ASSOCIATED PROTEIN"/>
    <property type="match status" value="1"/>
</dbReference>
<keyword evidence="6" id="KW-1185">Reference proteome</keyword>
<dbReference type="CDD" id="cd15857">
    <property type="entry name" value="SNARE_SEC9C"/>
    <property type="match status" value="1"/>
</dbReference>
<dbReference type="GO" id="GO:0006906">
    <property type="term" value="P:vesicle fusion"/>
    <property type="evidence" value="ECO:0007669"/>
    <property type="project" value="TreeGrafter"/>
</dbReference>
<dbReference type="GO" id="GO:0019905">
    <property type="term" value="F:syntaxin binding"/>
    <property type="evidence" value="ECO:0007669"/>
    <property type="project" value="TreeGrafter"/>
</dbReference>
<proteinExistence type="inferred from homology"/>
<feature type="region of interest" description="Disordered" evidence="3">
    <location>
        <begin position="1"/>
        <end position="191"/>
    </location>
</feature>
<protein>
    <recommendedName>
        <fullName evidence="4">t-SNARE coiled-coil homology domain-containing protein</fullName>
    </recommendedName>
</protein>